<proteinExistence type="predicted"/>
<gene>
    <name evidence="1" type="ORF">THAOC_34247</name>
</gene>
<comment type="caution">
    <text evidence="1">The sequence shown here is derived from an EMBL/GenBank/DDBJ whole genome shotgun (WGS) entry which is preliminary data.</text>
</comment>
<evidence type="ECO:0000313" key="1">
    <source>
        <dbReference type="EMBL" id="EJK47060.1"/>
    </source>
</evidence>
<dbReference type="Gene3D" id="3.80.10.10">
    <property type="entry name" value="Ribonuclease Inhibitor"/>
    <property type="match status" value="1"/>
</dbReference>
<evidence type="ECO:0000313" key="2">
    <source>
        <dbReference type="Proteomes" id="UP000266841"/>
    </source>
</evidence>
<name>K0R3T1_THAOC</name>
<accession>K0R3T1</accession>
<dbReference type="AlphaFoldDB" id="K0R3T1"/>
<dbReference type="InterPro" id="IPR032675">
    <property type="entry name" value="LRR_dom_sf"/>
</dbReference>
<organism evidence="1 2">
    <name type="scientific">Thalassiosira oceanica</name>
    <name type="common">Marine diatom</name>
    <dbReference type="NCBI Taxonomy" id="159749"/>
    <lineage>
        <taxon>Eukaryota</taxon>
        <taxon>Sar</taxon>
        <taxon>Stramenopiles</taxon>
        <taxon>Ochrophyta</taxon>
        <taxon>Bacillariophyta</taxon>
        <taxon>Coscinodiscophyceae</taxon>
        <taxon>Thalassiosirophycidae</taxon>
        <taxon>Thalassiosirales</taxon>
        <taxon>Thalassiosiraceae</taxon>
        <taxon>Thalassiosira</taxon>
    </lineage>
</organism>
<keyword evidence="2" id="KW-1185">Reference proteome</keyword>
<reference evidence="1 2" key="1">
    <citation type="journal article" date="2012" name="Genome Biol.">
        <title>Genome and low-iron response of an oceanic diatom adapted to chronic iron limitation.</title>
        <authorList>
            <person name="Lommer M."/>
            <person name="Specht M."/>
            <person name="Roy A.S."/>
            <person name="Kraemer L."/>
            <person name="Andreson R."/>
            <person name="Gutowska M.A."/>
            <person name="Wolf J."/>
            <person name="Bergner S.V."/>
            <person name="Schilhabel M.B."/>
            <person name="Klostermeier U.C."/>
            <person name="Beiko R.G."/>
            <person name="Rosenstiel P."/>
            <person name="Hippler M."/>
            <person name="Laroche J."/>
        </authorList>
    </citation>
    <scope>NUCLEOTIDE SEQUENCE [LARGE SCALE GENOMIC DNA]</scope>
    <source>
        <strain evidence="1 2">CCMP1005</strain>
    </source>
</reference>
<sequence length="228" mass="25687">MSSPAVDYDALEATTSIEEITADWKAHRSAQDILRELKNDELTALWVCGPWAQEKISDYVLGGSAGELGWLGHFMKKSKRLERFGIYDCDIFHSYSEQSIDRFLDDLGKCNHIKKMNFERMDLAKIIHKLGDAMKKIKITHLVLDSCYLGVSGATFLFMESLEELCIFCEDSDMLDDDTMANWFLSLAACKGMRKLILNDLNLSTSCATLSALAQGLSECKQMQSLDL</sequence>
<dbReference type="SUPFAM" id="SSF52047">
    <property type="entry name" value="RNI-like"/>
    <property type="match status" value="1"/>
</dbReference>
<dbReference type="Proteomes" id="UP000266841">
    <property type="component" value="Unassembled WGS sequence"/>
</dbReference>
<dbReference type="OrthoDB" id="42132at2759"/>
<feature type="non-terminal residue" evidence="1">
    <location>
        <position position="228"/>
    </location>
</feature>
<dbReference type="EMBL" id="AGNL01047387">
    <property type="protein sequence ID" value="EJK47060.1"/>
    <property type="molecule type" value="Genomic_DNA"/>
</dbReference>
<protein>
    <submittedName>
        <fullName evidence="1">Uncharacterized protein</fullName>
    </submittedName>
</protein>